<dbReference type="PANTHER" id="PTHR31758">
    <property type="entry name" value="BTB/POZ DOMAIN-CONTAINING PROTEIN YLR108C"/>
    <property type="match status" value="1"/>
</dbReference>
<comment type="caution">
    <text evidence="1">The sequence shown here is derived from an EMBL/GenBank/DDBJ whole genome shotgun (WGS) entry which is preliminary data.</text>
</comment>
<dbReference type="Gene3D" id="3.30.710.10">
    <property type="entry name" value="Potassium Channel Kv1.1, Chain A"/>
    <property type="match status" value="2"/>
</dbReference>
<dbReference type="AlphaFoldDB" id="A0A4S3JC77"/>
<dbReference type="EMBL" id="SOSA01000317">
    <property type="protein sequence ID" value="THC92662.1"/>
    <property type="molecule type" value="Genomic_DNA"/>
</dbReference>
<keyword evidence="2" id="KW-1185">Reference proteome</keyword>
<reference evidence="1 2" key="1">
    <citation type="submission" date="2019-03" db="EMBL/GenBank/DDBJ databases">
        <title>The genome sequence of a newly discovered highly antifungal drug resistant Aspergillus species, Aspergillus tanneri NIH 1004.</title>
        <authorList>
            <person name="Mounaud S."/>
            <person name="Singh I."/>
            <person name="Joardar V."/>
            <person name="Pakala S."/>
            <person name="Pakala S."/>
            <person name="Venepally P."/>
            <person name="Hoover J."/>
            <person name="Nierman W."/>
            <person name="Chung J."/>
            <person name="Losada L."/>
        </authorList>
    </citation>
    <scope>NUCLEOTIDE SEQUENCE [LARGE SCALE GENOMIC DNA]</scope>
    <source>
        <strain evidence="1 2">NIH1004</strain>
    </source>
</reference>
<dbReference type="STRING" id="1220188.A0A4S3JC77"/>
<dbReference type="PANTHER" id="PTHR31758:SF2">
    <property type="entry name" value="BTB_POZ DOMAIN-CONTAINING PROTEIN YLR108C"/>
    <property type="match status" value="1"/>
</dbReference>
<name>A0A4S3JC77_9EURO</name>
<organism evidence="1 2">
    <name type="scientific">Aspergillus tanneri</name>
    <dbReference type="NCBI Taxonomy" id="1220188"/>
    <lineage>
        <taxon>Eukaryota</taxon>
        <taxon>Fungi</taxon>
        <taxon>Dikarya</taxon>
        <taxon>Ascomycota</taxon>
        <taxon>Pezizomycotina</taxon>
        <taxon>Eurotiomycetes</taxon>
        <taxon>Eurotiomycetidae</taxon>
        <taxon>Eurotiales</taxon>
        <taxon>Aspergillaceae</taxon>
        <taxon>Aspergillus</taxon>
        <taxon>Aspergillus subgen. Circumdati</taxon>
    </lineage>
</organism>
<accession>A0A4S3JC77</accession>
<dbReference type="SUPFAM" id="SSF54695">
    <property type="entry name" value="POZ domain"/>
    <property type="match status" value="2"/>
</dbReference>
<evidence type="ECO:0008006" key="3">
    <source>
        <dbReference type="Google" id="ProtNLM"/>
    </source>
</evidence>
<proteinExistence type="predicted"/>
<dbReference type="VEuPathDB" id="FungiDB:EYZ11_007864"/>
<gene>
    <name evidence="1" type="ORF">EYZ11_007864</name>
</gene>
<evidence type="ECO:0000313" key="1">
    <source>
        <dbReference type="EMBL" id="THC92662.1"/>
    </source>
</evidence>
<dbReference type="InterPro" id="IPR011333">
    <property type="entry name" value="SKP1/BTB/POZ_sf"/>
</dbReference>
<dbReference type="Proteomes" id="UP000308092">
    <property type="component" value="Unassembled WGS sequence"/>
</dbReference>
<evidence type="ECO:0000313" key="2">
    <source>
        <dbReference type="Proteomes" id="UP000308092"/>
    </source>
</evidence>
<protein>
    <recommendedName>
        <fullName evidence="3">Potassium channel tetramerisation-type BTB domain-containing protein</fullName>
    </recommendedName>
</protein>
<sequence length="449" mass="50198">MATPTSSSLSTSASQKGYKCTLPSERVFSIQIGTELFRLSGASIASDVFGAPSYFSQFFEEQLRQNGDGANIRTLYIDRDPATFREIARHLQGYHIRPRDGSEFVKLFADAQFYSLPRLNSQLFESAITIEIGGRDFQIPRDIFSGPGDSPNFFSLGFGAFFASPSQTFPGLDRVGLLRPPAIVAPSIPNRSGDVFAELLHLLRGYPLQIKNETHREELLRDCRYFHLRGLEQKLIPHHISYNPVRQRSEIVIRLEDVRRSGVSFAPDENHSPSTGWVLYSRPFVDEEPLDLIVEIGDECSIVDLVRMRVEFLHLTKTRFSCLHQVITNKVTNTQSPSGTPPAHEGAAIRIERDTDLTVDGQSTLYDAIFSAGTEHTEGVTESSRPVKRRRIDGSSSGSAKWIVRNGQWRMRAEPSATGGGVDIILVAVKLDVYSEQRMRNEARAFLSS</sequence>